<dbReference type="InterPro" id="IPR003256">
    <property type="entry name" value="Ribosomal_uL24"/>
</dbReference>
<dbReference type="GO" id="GO:0006412">
    <property type="term" value="P:translation"/>
    <property type="evidence" value="ECO:0007669"/>
    <property type="project" value="InterPro"/>
</dbReference>
<dbReference type="InterPro" id="IPR008991">
    <property type="entry name" value="Translation_prot_SH3-like_sf"/>
</dbReference>
<name>A0AAV4GCD4_9GAST</name>
<evidence type="ECO:0000259" key="4">
    <source>
        <dbReference type="Pfam" id="PF17136"/>
    </source>
</evidence>
<dbReference type="PANTHER" id="PTHR12903">
    <property type="entry name" value="MITOCHONDRIAL RIBOSOMAL PROTEIN L24"/>
    <property type="match status" value="1"/>
</dbReference>
<dbReference type="GO" id="GO:1990904">
    <property type="term" value="C:ribonucleoprotein complex"/>
    <property type="evidence" value="ECO:0007669"/>
    <property type="project" value="UniProtKB-KW"/>
</dbReference>
<dbReference type="PROSITE" id="PS01108">
    <property type="entry name" value="RIBOSOMAL_L24"/>
    <property type="match status" value="1"/>
</dbReference>
<dbReference type="SUPFAM" id="SSF50104">
    <property type="entry name" value="Translation proteins SH3-like domain"/>
    <property type="match status" value="1"/>
</dbReference>
<dbReference type="InterPro" id="IPR041988">
    <property type="entry name" value="Ribosomal_uL24_KOW"/>
</dbReference>
<dbReference type="CDD" id="cd06089">
    <property type="entry name" value="KOW_RPL26"/>
    <property type="match status" value="1"/>
</dbReference>
<keyword evidence="6" id="KW-1185">Reference proteome</keyword>
<dbReference type="Proteomes" id="UP000762676">
    <property type="component" value="Unassembled WGS sequence"/>
</dbReference>
<dbReference type="NCBIfam" id="TIGR01079">
    <property type="entry name" value="rplX_bact"/>
    <property type="match status" value="1"/>
</dbReference>
<dbReference type="EMBL" id="BMAT01011993">
    <property type="protein sequence ID" value="GFR83332.1"/>
    <property type="molecule type" value="Genomic_DNA"/>
</dbReference>
<dbReference type="Pfam" id="PF17136">
    <property type="entry name" value="ribosomal_L24"/>
    <property type="match status" value="1"/>
</dbReference>
<proteinExistence type="inferred from homology"/>
<organism evidence="5 6">
    <name type="scientific">Elysia marginata</name>
    <dbReference type="NCBI Taxonomy" id="1093978"/>
    <lineage>
        <taxon>Eukaryota</taxon>
        <taxon>Metazoa</taxon>
        <taxon>Spiralia</taxon>
        <taxon>Lophotrochozoa</taxon>
        <taxon>Mollusca</taxon>
        <taxon>Gastropoda</taxon>
        <taxon>Heterobranchia</taxon>
        <taxon>Euthyneura</taxon>
        <taxon>Panpulmonata</taxon>
        <taxon>Sacoglossa</taxon>
        <taxon>Placobranchoidea</taxon>
        <taxon>Plakobranchidae</taxon>
        <taxon>Elysia</taxon>
    </lineage>
</organism>
<dbReference type="InterPro" id="IPR014722">
    <property type="entry name" value="Rib_uL2_dom2"/>
</dbReference>
<dbReference type="Gene3D" id="2.30.30.30">
    <property type="match status" value="1"/>
</dbReference>
<feature type="domain" description="Large ribosomal subunit protein uL24 C-terminal" evidence="4">
    <location>
        <begin position="114"/>
        <end position="176"/>
    </location>
</feature>
<protein>
    <submittedName>
        <fullName evidence="5">Mitochondrial ribosomal protein L24</fullName>
    </submittedName>
</protein>
<comment type="caution">
    <text evidence="5">The sequence shown here is derived from an EMBL/GenBank/DDBJ whole genome shotgun (WGS) entry which is preliminary data.</text>
</comment>
<dbReference type="GO" id="GO:0003723">
    <property type="term" value="F:RNA binding"/>
    <property type="evidence" value="ECO:0007669"/>
    <property type="project" value="InterPro"/>
</dbReference>
<comment type="similarity">
    <text evidence="1">Belongs to the universal ribosomal protein uL24 family.</text>
</comment>
<dbReference type="InterPro" id="IPR057264">
    <property type="entry name" value="Ribosomal_uL24_C"/>
</dbReference>
<evidence type="ECO:0000313" key="5">
    <source>
        <dbReference type="EMBL" id="GFR83332.1"/>
    </source>
</evidence>
<accession>A0AAV4GCD4</accession>
<evidence type="ECO:0000313" key="6">
    <source>
        <dbReference type="Proteomes" id="UP000762676"/>
    </source>
</evidence>
<sequence length="242" mass="28285">MRLTVVTLNYFKKYVQREIAKASGVSVYTPIQGWRHNRKRDWIYGENRPWTDAAKEENLPGKRFREYIEPIPESEWKVFKGDRVQILKGIDKGKQGIVCTIIKERNWCYVEGLNCSYKWVNRSVSSPGFLSKVEKPLLVTTEISLLDPSDLQPTETEWRYDEDGKRVRVSMRSGRVVPLSEQATNEGDDMVDKSAYIEQSWDTKEKELTKVTFTPKAVSFEKDIMESMGIKEDRERASNFYY</sequence>
<keyword evidence="2 5" id="KW-0689">Ribosomal protein</keyword>
<evidence type="ECO:0000256" key="2">
    <source>
        <dbReference type="ARBA" id="ARBA00022980"/>
    </source>
</evidence>
<dbReference type="InterPro" id="IPR005825">
    <property type="entry name" value="Ribosomal_uL24_CS"/>
</dbReference>
<evidence type="ECO:0000256" key="1">
    <source>
        <dbReference type="ARBA" id="ARBA00010618"/>
    </source>
</evidence>
<dbReference type="AlphaFoldDB" id="A0AAV4GCD4"/>
<reference evidence="5 6" key="1">
    <citation type="journal article" date="2021" name="Elife">
        <title>Chloroplast acquisition without the gene transfer in kleptoplastic sea slugs, Plakobranchus ocellatus.</title>
        <authorList>
            <person name="Maeda T."/>
            <person name="Takahashi S."/>
            <person name="Yoshida T."/>
            <person name="Shimamura S."/>
            <person name="Takaki Y."/>
            <person name="Nagai Y."/>
            <person name="Toyoda A."/>
            <person name="Suzuki Y."/>
            <person name="Arimoto A."/>
            <person name="Ishii H."/>
            <person name="Satoh N."/>
            <person name="Nishiyama T."/>
            <person name="Hasebe M."/>
            <person name="Maruyama T."/>
            <person name="Minagawa J."/>
            <person name="Obokata J."/>
            <person name="Shigenobu S."/>
        </authorList>
    </citation>
    <scope>NUCLEOTIDE SEQUENCE [LARGE SCALE GENOMIC DNA]</scope>
</reference>
<evidence type="ECO:0000256" key="3">
    <source>
        <dbReference type="ARBA" id="ARBA00023274"/>
    </source>
</evidence>
<dbReference type="GO" id="GO:0005840">
    <property type="term" value="C:ribosome"/>
    <property type="evidence" value="ECO:0007669"/>
    <property type="project" value="UniProtKB-KW"/>
</dbReference>
<keyword evidence="3" id="KW-0687">Ribonucleoprotein</keyword>
<dbReference type="GO" id="GO:0003735">
    <property type="term" value="F:structural constituent of ribosome"/>
    <property type="evidence" value="ECO:0007669"/>
    <property type="project" value="InterPro"/>
</dbReference>
<gene>
    <name evidence="5" type="ORF">ElyMa_005973300</name>
</gene>